<reference evidence="13 14" key="1">
    <citation type="submission" date="2015-09" db="EMBL/GenBank/DDBJ databases">
        <authorList>
            <consortium name="Pathogen Informatics"/>
        </authorList>
    </citation>
    <scope>NUCLEOTIDE SEQUENCE [LARGE SCALE GENOMIC DNA]</scope>
    <source>
        <strain evidence="10 13">2789STDY5608835</strain>
        <strain evidence="9 14">2789STDY5608887</strain>
    </source>
</reference>
<evidence type="ECO:0000313" key="12">
    <source>
        <dbReference type="EMBL" id="RHC99928.1"/>
    </source>
</evidence>
<dbReference type="EMBL" id="QRUN01000011">
    <property type="protein sequence ID" value="RGR68091.1"/>
    <property type="molecule type" value="Genomic_DNA"/>
</dbReference>
<dbReference type="EMBL" id="QSIQ01000030">
    <property type="protein sequence ID" value="RHC99928.1"/>
    <property type="molecule type" value="Genomic_DNA"/>
</dbReference>
<gene>
    <name evidence="9" type="primary">ycjO_2</name>
    <name evidence="10" type="synonym">ycjO_4</name>
    <name evidence="12" type="ORF">DW813_14395</name>
    <name evidence="11" type="ORF">DWY29_09340</name>
    <name evidence="10" type="ORF">ERS852392_02516</name>
    <name evidence="9" type="ORF">ERS852444_00529</name>
</gene>
<dbReference type="Proteomes" id="UP000095395">
    <property type="component" value="Unassembled WGS sequence"/>
</dbReference>
<evidence type="ECO:0000313" key="11">
    <source>
        <dbReference type="EMBL" id="RGR68091.1"/>
    </source>
</evidence>
<evidence type="ECO:0000313" key="15">
    <source>
        <dbReference type="Proteomes" id="UP000266391"/>
    </source>
</evidence>
<evidence type="ECO:0000256" key="6">
    <source>
        <dbReference type="ARBA" id="ARBA00023136"/>
    </source>
</evidence>
<evidence type="ECO:0000313" key="9">
    <source>
        <dbReference type="EMBL" id="CUM80028.1"/>
    </source>
</evidence>
<evidence type="ECO:0000256" key="2">
    <source>
        <dbReference type="ARBA" id="ARBA00022448"/>
    </source>
</evidence>
<feature type="transmembrane region" description="Helical" evidence="7">
    <location>
        <begin position="162"/>
        <end position="182"/>
    </location>
</feature>
<reference evidence="15 16" key="2">
    <citation type="submission" date="2018-08" db="EMBL/GenBank/DDBJ databases">
        <title>A genome reference for cultivated species of the human gut microbiota.</title>
        <authorList>
            <person name="Zou Y."/>
            <person name="Xue W."/>
            <person name="Luo G."/>
        </authorList>
    </citation>
    <scope>NUCLEOTIDE SEQUENCE [LARGE SCALE GENOMIC DNA]</scope>
    <source>
        <strain evidence="11 16">AF24-4</strain>
        <strain evidence="12 15">AM32-8LB</strain>
    </source>
</reference>
<dbReference type="GO" id="GO:0005886">
    <property type="term" value="C:plasma membrane"/>
    <property type="evidence" value="ECO:0007669"/>
    <property type="project" value="UniProtKB-SubCell"/>
</dbReference>
<dbReference type="Gene3D" id="1.10.3720.10">
    <property type="entry name" value="MetI-like"/>
    <property type="match status" value="1"/>
</dbReference>
<sequence length="324" mass="36550">MGKNKNGLKKYDNVGYFFVLPFVIVFCIFSVYPVLRTLYFSFTNAKIAGVGVTSWVWFDNYKRVFTDKFFWRALWNTVRIWGVNIVLQLGLAFLLTIVFSDIKYKIKGLGIFRIIYYLPNLIAATSVAFLFQTLLDWRYGTFNQIIASIYRLFGANYTPVDWLGSSATAGVTIAVISSWMWFGNSFIMLMAGVQGISKDYFEAAAIDGAGRWTVFGKITLPLLRPMLLYVAITSLIGGLQMFDLPYLMSNPAGASYNSVYTVVMYLYKFGFTTGTTQTGYASAIAYVLFLIILAVSIIQLKVFNQDEEKAAARRAKKRASSKTK</sequence>
<dbReference type="CDD" id="cd06261">
    <property type="entry name" value="TM_PBP2"/>
    <property type="match status" value="1"/>
</dbReference>
<evidence type="ECO:0000313" key="10">
    <source>
        <dbReference type="EMBL" id="CUO22080.1"/>
    </source>
</evidence>
<keyword evidence="6 7" id="KW-0472">Membrane</keyword>
<keyword evidence="5 7" id="KW-1133">Transmembrane helix</keyword>
<feature type="transmembrane region" description="Helical" evidence="7">
    <location>
        <begin position="78"/>
        <end position="102"/>
    </location>
</feature>
<proteinExistence type="inferred from homology"/>
<name>A0A173RSB5_9FIRM</name>
<dbReference type="Proteomes" id="UP000285820">
    <property type="component" value="Unassembled WGS sequence"/>
</dbReference>
<feature type="transmembrane region" description="Helical" evidence="7">
    <location>
        <begin position="114"/>
        <end position="135"/>
    </location>
</feature>
<dbReference type="GO" id="GO:0055085">
    <property type="term" value="P:transmembrane transport"/>
    <property type="evidence" value="ECO:0007669"/>
    <property type="project" value="InterPro"/>
</dbReference>
<comment type="subcellular location">
    <subcellularLocation>
        <location evidence="1 7">Cell membrane</location>
        <topology evidence="1 7">Multi-pass membrane protein</topology>
    </subcellularLocation>
</comment>
<dbReference type="GeneID" id="75163710"/>
<evidence type="ECO:0000256" key="4">
    <source>
        <dbReference type="ARBA" id="ARBA00022692"/>
    </source>
</evidence>
<evidence type="ECO:0000256" key="5">
    <source>
        <dbReference type="ARBA" id="ARBA00022989"/>
    </source>
</evidence>
<dbReference type="PROSITE" id="PS50928">
    <property type="entry name" value="ABC_TM1"/>
    <property type="match status" value="1"/>
</dbReference>
<dbReference type="InterPro" id="IPR000515">
    <property type="entry name" value="MetI-like"/>
</dbReference>
<dbReference type="EMBL" id="CYYR01000018">
    <property type="protein sequence ID" value="CUO22080.1"/>
    <property type="molecule type" value="Genomic_DNA"/>
</dbReference>
<dbReference type="Proteomes" id="UP000266391">
    <property type="component" value="Unassembled WGS sequence"/>
</dbReference>
<feature type="transmembrane region" description="Helical" evidence="7">
    <location>
        <begin position="14"/>
        <end position="32"/>
    </location>
</feature>
<dbReference type="SUPFAM" id="SSF161098">
    <property type="entry name" value="MetI-like"/>
    <property type="match status" value="1"/>
</dbReference>
<keyword evidence="2 7" id="KW-0813">Transport</keyword>
<feature type="transmembrane region" description="Helical" evidence="7">
    <location>
        <begin position="227"/>
        <end position="248"/>
    </location>
</feature>
<dbReference type="Proteomes" id="UP000095453">
    <property type="component" value="Unassembled WGS sequence"/>
</dbReference>
<dbReference type="InterPro" id="IPR035906">
    <property type="entry name" value="MetI-like_sf"/>
</dbReference>
<keyword evidence="4 7" id="KW-0812">Transmembrane</keyword>
<dbReference type="PANTHER" id="PTHR43227:SF8">
    <property type="entry name" value="DIACETYLCHITOBIOSE UPTAKE SYSTEM PERMEASE PROTEIN DASB"/>
    <property type="match status" value="1"/>
</dbReference>
<feature type="domain" description="ABC transmembrane type-1" evidence="8">
    <location>
        <begin position="74"/>
        <end position="299"/>
    </location>
</feature>
<protein>
    <submittedName>
        <fullName evidence="9">Inner membrane ABC transporter permease protein ycjO</fullName>
    </submittedName>
    <submittedName>
        <fullName evidence="11">Sugar ABC transporter permease</fullName>
    </submittedName>
</protein>
<accession>A0A173RSB5</accession>
<dbReference type="EMBL" id="CYXX01000003">
    <property type="protein sequence ID" value="CUM80028.1"/>
    <property type="molecule type" value="Genomic_DNA"/>
</dbReference>
<organism evidence="9 14">
    <name type="scientific">Roseburia inulinivorans</name>
    <dbReference type="NCBI Taxonomy" id="360807"/>
    <lineage>
        <taxon>Bacteria</taxon>
        <taxon>Bacillati</taxon>
        <taxon>Bacillota</taxon>
        <taxon>Clostridia</taxon>
        <taxon>Lachnospirales</taxon>
        <taxon>Lachnospiraceae</taxon>
        <taxon>Roseburia</taxon>
    </lineage>
</organism>
<dbReference type="RefSeq" id="WP_009860978.1">
    <property type="nucleotide sequence ID" value="NZ_CATWND010000009.1"/>
</dbReference>
<dbReference type="AlphaFoldDB" id="A0A173RSB5"/>
<comment type="similarity">
    <text evidence="7">Belongs to the binding-protein-dependent transport system permease family.</text>
</comment>
<evidence type="ECO:0000313" key="16">
    <source>
        <dbReference type="Proteomes" id="UP000285820"/>
    </source>
</evidence>
<evidence type="ECO:0000256" key="7">
    <source>
        <dbReference type="RuleBase" id="RU363032"/>
    </source>
</evidence>
<evidence type="ECO:0000256" key="1">
    <source>
        <dbReference type="ARBA" id="ARBA00004651"/>
    </source>
</evidence>
<feature type="transmembrane region" description="Helical" evidence="7">
    <location>
        <begin position="283"/>
        <end position="303"/>
    </location>
</feature>
<keyword evidence="3" id="KW-1003">Cell membrane</keyword>
<dbReference type="Pfam" id="PF00528">
    <property type="entry name" value="BPD_transp_1"/>
    <property type="match status" value="1"/>
</dbReference>
<evidence type="ECO:0000313" key="14">
    <source>
        <dbReference type="Proteomes" id="UP000095453"/>
    </source>
</evidence>
<evidence type="ECO:0000256" key="3">
    <source>
        <dbReference type="ARBA" id="ARBA00022475"/>
    </source>
</evidence>
<evidence type="ECO:0000313" key="13">
    <source>
        <dbReference type="Proteomes" id="UP000095395"/>
    </source>
</evidence>
<dbReference type="InterPro" id="IPR050809">
    <property type="entry name" value="UgpAE/MalFG_permease"/>
</dbReference>
<dbReference type="PANTHER" id="PTHR43227">
    <property type="entry name" value="BLL4140 PROTEIN"/>
    <property type="match status" value="1"/>
</dbReference>
<evidence type="ECO:0000259" key="8">
    <source>
        <dbReference type="PROSITE" id="PS50928"/>
    </source>
</evidence>